<feature type="domain" description="GH16" evidence="3">
    <location>
        <begin position="119"/>
        <end position="366"/>
    </location>
</feature>
<dbReference type="CDD" id="cd00146">
    <property type="entry name" value="PKD"/>
    <property type="match status" value="1"/>
</dbReference>
<protein>
    <submittedName>
        <fullName evidence="4">Glycosyl hydrolase family protein</fullName>
    </submittedName>
</protein>
<name>A0A443YQZ2_9SPHI</name>
<dbReference type="InterPro" id="IPR000601">
    <property type="entry name" value="PKD_dom"/>
</dbReference>
<dbReference type="RefSeq" id="WP_113647836.1">
    <property type="nucleotide sequence ID" value="NZ_QMHN01000004.1"/>
</dbReference>
<sequence length="366" mass="41130">MKVEISLFRNWLLMGLMLTMSLSCKKEAKAVEPSNLQLVATVSTDGSGRVDFVATATNADRYFFNFGQGSNESIKSNDGKAVTIYTQGGTYTVKVTAYSSSDKSIELTQKITVDIDEVIDNTGYISPESYPGMTLVWRDEFNGDALDTKFWNFEEGNGVEGWGNWELQYYRKENTRVHNGYLTITAKKESYGGKEYTSSRLTTQDKKDFLYGRIDFRAKLPKGQGIWPAFWALGANIRTSPWPFSGEIDIMEMVGGGPGKDNTVHGTVHYEDGGHKYIGGSTTLTSGDFYDKFHVFSLVWTAASLKWYVDNVEFYTFDTTGANKDEFRRSYFLLINLAVGGNWPGAPNANTVFPQKYIVDYVRVFQ</sequence>
<dbReference type="Gene3D" id="2.60.40.10">
    <property type="entry name" value="Immunoglobulins"/>
    <property type="match status" value="1"/>
</dbReference>
<evidence type="ECO:0000256" key="1">
    <source>
        <dbReference type="ARBA" id="ARBA00006865"/>
    </source>
</evidence>
<dbReference type="SUPFAM" id="SSF49899">
    <property type="entry name" value="Concanavalin A-like lectins/glucanases"/>
    <property type="match status" value="1"/>
</dbReference>
<dbReference type="EMBL" id="SAYW01000004">
    <property type="protein sequence ID" value="RWU06219.1"/>
    <property type="molecule type" value="Genomic_DNA"/>
</dbReference>
<dbReference type="PROSITE" id="PS51257">
    <property type="entry name" value="PROKAR_LIPOPROTEIN"/>
    <property type="match status" value="1"/>
</dbReference>
<dbReference type="InterPro" id="IPR050546">
    <property type="entry name" value="Glycosyl_Hydrlase_16"/>
</dbReference>
<dbReference type="GO" id="GO:0004553">
    <property type="term" value="F:hydrolase activity, hydrolyzing O-glycosyl compounds"/>
    <property type="evidence" value="ECO:0007669"/>
    <property type="project" value="InterPro"/>
</dbReference>
<proteinExistence type="inferred from homology"/>
<comment type="caution">
    <text evidence="4">The sequence shown here is derived from an EMBL/GenBank/DDBJ whole genome shotgun (WGS) entry which is preliminary data.</text>
</comment>
<dbReference type="InterPro" id="IPR035986">
    <property type="entry name" value="PKD_dom_sf"/>
</dbReference>
<dbReference type="PANTHER" id="PTHR10963:SF55">
    <property type="entry name" value="GLYCOSIDE HYDROLASE FAMILY 16 PROTEIN"/>
    <property type="match status" value="1"/>
</dbReference>
<organism evidence="4 5">
    <name type="scientific">Pedobacter chitinilyticus</name>
    <dbReference type="NCBI Taxonomy" id="2233776"/>
    <lineage>
        <taxon>Bacteria</taxon>
        <taxon>Pseudomonadati</taxon>
        <taxon>Bacteroidota</taxon>
        <taxon>Sphingobacteriia</taxon>
        <taxon>Sphingobacteriales</taxon>
        <taxon>Sphingobacteriaceae</taxon>
        <taxon>Pedobacter</taxon>
    </lineage>
</organism>
<dbReference type="Pfam" id="PF00722">
    <property type="entry name" value="Glyco_hydro_16"/>
    <property type="match status" value="1"/>
</dbReference>
<dbReference type="Gene3D" id="2.60.120.200">
    <property type="match status" value="1"/>
</dbReference>
<dbReference type="GO" id="GO:0005975">
    <property type="term" value="P:carbohydrate metabolic process"/>
    <property type="evidence" value="ECO:0007669"/>
    <property type="project" value="InterPro"/>
</dbReference>
<keyword evidence="4" id="KW-0378">Hydrolase</keyword>
<evidence type="ECO:0000313" key="5">
    <source>
        <dbReference type="Proteomes" id="UP000284120"/>
    </source>
</evidence>
<feature type="domain" description="PKD" evidence="2">
    <location>
        <begin position="62"/>
        <end position="113"/>
    </location>
</feature>
<evidence type="ECO:0000313" key="4">
    <source>
        <dbReference type="EMBL" id="RWU06219.1"/>
    </source>
</evidence>
<keyword evidence="5" id="KW-1185">Reference proteome</keyword>
<dbReference type="PROSITE" id="PS51762">
    <property type="entry name" value="GH16_2"/>
    <property type="match status" value="1"/>
</dbReference>
<evidence type="ECO:0000259" key="2">
    <source>
        <dbReference type="PROSITE" id="PS50093"/>
    </source>
</evidence>
<evidence type="ECO:0000259" key="3">
    <source>
        <dbReference type="PROSITE" id="PS51762"/>
    </source>
</evidence>
<dbReference type="InterPro" id="IPR013320">
    <property type="entry name" value="ConA-like_dom_sf"/>
</dbReference>
<dbReference type="CDD" id="cd08023">
    <property type="entry name" value="GH16_laminarinase_like"/>
    <property type="match status" value="1"/>
</dbReference>
<dbReference type="InterPro" id="IPR000757">
    <property type="entry name" value="Beta-glucanase-like"/>
</dbReference>
<dbReference type="OrthoDB" id="9809583at2"/>
<comment type="similarity">
    <text evidence="1">Belongs to the glycosyl hydrolase 16 family.</text>
</comment>
<dbReference type="Proteomes" id="UP000284120">
    <property type="component" value="Unassembled WGS sequence"/>
</dbReference>
<accession>A0A443YQZ2</accession>
<gene>
    <name evidence="4" type="ORF">DPV69_13065</name>
</gene>
<dbReference type="PANTHER" id="PTHR10963">
    <property type="entry name" value="GLYCOSYL HYDROLASE-RELATED"/>
    <property type="match status" value="1"/>
</dbReference>
<reference evidence="4 5" key="1">
    <citation type="submission" date="2018-06" db="EMBL/GenBank/DDBJ databases">
        <title>Pedobacter endophyticus sp. nov., an endophytic bacterium isolated from a leaf of Triticum aestivum.</title>
        <authorList>
            <person name="Zhang L."/>
        </authorList>
    </citation>
    <scope>NUCLEOTIDE SEQUENCE [LARGE SCALE GENOMIC DNA]</scope>
    <source>
        <strain evidence="4 5">CM134L-2</strain>
    </source>
</reference>
<dbReference type="AlphaFoldDB" id="A0A443YQZ2"/>
<dbReference type="PROSITE" id="PS50093">
    <property type="entry name" value="PKD"/>
    <property type="match status" value="1"/>
</dbReference>
<dbReference type="InterPro" id="IPR013783">
    <property type="entry name" value="Ig-like_fold"/>
</dbReference>
<dbReference type="SUPFAM" id="SSF49299">
    <property type="entry name" value="PKD domain"/>
    <property type="match status" value="1"/>
</dbReference>